<dbReference type="EMBL" id="ADBL01000888">
    <property type="status" value="NOT_ANNOTATED_CDS"/>
    <property type="molecule type" value="Genomic_DNA"/>
</dbReference>
<evidence type="ECO:0000313" key="11">
    <source>
        <dbReference type="EMBL" id="KLU84702.1"/>
    </source>
</evidence>
<keyword evidence="2" id="KW-0698">rRNA processing</keyword>
<dbReference type="InterPro" id="IPR012588">
    <property type="entry name" value="Exosome-assoc_fac_Rrp6_N"/>
</dbReference>
<dbReference type="GO" id="GO:0005730">
    <property type="term" value="C:nucleolus"/>
    <property type="evidence" value="ECO:0007669"/>
    <property type="project" value="TreeGrafter"/>
</dbReference>
<reference evidence="11" key="3">
    <citation type="submission" date="2011-03" db="EMBL/GenBank/DDBJ databases">
        <title>Annotation of Magnaporthe poae ATCC 64411.</title>
        <authorList>
            <person name="Ma L.-J."/>
            <person name="Dead R."/>
            <person name="Young S.K."/>
            <person name="Zeng Q."/>
            <person name="Gargeya S."/>
            <person name="Fitzgerald M."/>
            <person name="Haas B."/>
            <person name="Abouelleil A."/>
            <person name="Alvarado L."/>
            <person name="Arachchi H.M."/>
            <person name="Berlin A."/>
            <person name="Brown A."/>
            <person name="Chapman S.B."/>
            <person name="Chen Z."/>
            <person name="Dunbar C."/>
            <person name="Freedman E."/>
            <person name="Gearin G."/>
            <person name="Gellesch M."/>
            <person name="Goldberg J."/>
            <person name="Griggs A."/>
            <person name="Gujja S."/>
            <person name="Heiman D."/>
            <person name="Howarth C."/>
            <person name="Larson L."/>
            <person name="Lui A."/>
            <person name="MacDonald P.J.P."/>
            <person name="Mehta T."/>
            <person name="Montmayeur A."/>
            <person name="Murphy C."/>
            <person name="Neiman D."/>
            <person name="Pearson M."/>
            <person name="Priest M."/>
            <person name="Roberts A."/>
            <person name="Saif S."/>
            <person name="Shea T."/>
            <person name="Shenoy N."/>
            <person name="Sisk P."/>
            <person name="Stolte C."/>
            <person name="Sykes S."/>
            <person name="Yandava C."/>
            <person name="Wortman J."/>
            <person name="Nusbaum C."/>
            <person name="Birren B."/>
        </authorList>
    </citation>
    <scope>NUCLEOTIDE SEQUENCE</scope>
    <source>
        <strain evidence="11">ATCC 64411</strain>
    </source>
</reference>
<dbReference type="eggNOG" id="KOG2206">
    <property type="taxonomic scope" value="Eukaryota"/>
</dbReference>
<dbReference type="SMART" id="SM00474">
    <property type="entry name" value="35EXOc"/>
    <property type="match status" value="1"/>
</dbReference>
<dbReference type="GO" id="GO:0071044">
    <property type="term" value="P:histone mRNA catabolic process"/>
    <property type="evidence" value="ECO:0007669"/>
    <property type="project" value="TreeGrafter"/>
</dbReference>
<evidence type="ECO:0000256" key="6">
    <source>
        <dbReference type="ARBA" id="ARBA00022839"/>
    </source>
</evidence>
<dbReference type="PANTHER" id="PTHR12124:SF47">
    <property type="entry name" value="EXOSOME COMPONENT 10"/>
    <property type="match status" value="1"/>
</dbReference>
<dbReference type="EnsemblFungi" id="MAPG_03741T0">
    <property type="protein sequence ID" value="MAPG_03741T0"/>
    <property type="gene ID" value="MAPG_03741"/>
</dbReference>
<sequence length="826" mass="92610">MEASQDFKSLQDKIQAALVSTTRRVNTIASQDLGFRRSVDPDSAEQLDEQRTKLLELASALVQTAAASAGGAKAKAKAKPITLEDAEDVDDNWQTIVDALDTALEKADTCIDDYTGLVKRKDAPTAEMGPNIKKSKPGQLDRSLRFANIIKPQEAFETAPDNFDKGPWKPILSTKPHATVPLEQSLSMFQDDEGETQYKHPYETEILRMKYPESTYQTREPIPYTSIAESMPVYVDTYEGVLQMLEELKQATEIAIDLEHHDFRSYSGLLSLMQVSTREKDWIVDTLKPWRRRLEVLNQVFADPKILKVFHGAFMDIIWLQRDLGLYVVGLFDTFHAAEALLYPSKSLAYLLKKFVDFEADKRFQTADWRIRPLTDEMLYYARSDTHYLLYVYDMMRNELVKQSKRGDPVRDLVEKALQKSKETSLQRYEPYTSDPVTGKGTRGWFNGISRVPSSFTREQFAVFRELHRWRDETARREDESPMHIMSQQVLMEASRIMPVSPVELRRLFFHPSIPLKEGVNELIGLIKSARKKGAEGPTILEVLKSTHADNTITSLNAVNPPRRDDGDIPDASELRGKQSQLWGSVPLSTLWEKVAHKMNIADEPIAVPWSAFVANAQVSTDDGLGAAGQSKDEGNMEVDEDSGGVPVAVESEETPAIPIDQEFTLRAGRPPVTVGDAPDSSDTSDSSSDEDEEEEERRKAEKLRRKEERRLAKLKRKEARAVEKAARKAEKKALKQAKKAAEAAAKLESGEAQDDQDGDGAADGGDEPFDYSKAQSVMRSKRAKDGGDGGAKVFDPYVAKTTAQGPKAARRMNHERSGKTATFKK</sequence>
<organism evidence="12 13">
    <name type="scientific">Magnaporthiopsis poae (strain ATCC 64411 / 73-15)</name>
    <name type="common">Kentucky bluegrass fungus</name>
    <name type="synonym">Magnaporthe poae</name>
    <dbReference type="NCBI Taxonomy" id="644358"/>
    <lineage>
        <taxon>Eukaryota</taxon>
        <taxon>Fungi</taxon>
        <taxon>Dikarya</taxon>
        <taxon>Ascomycota</taxon>
        <taxon>Pezizomycotina</taxon>
        <taxon>Sordariomycetes</taxon>
        <taxon>Sordariomycetidae</taxon>
        <taxon>Magnaporthales</taxon>
        <taxon>Magnaporthaceae</taxon>
        <taxon>Magnaporthiopsis</taxon>
    </lineage>
</organism>
<dbReference type="VEuPathDB" id="FungiDB:MAPG_03741"/>
<reference evidence="11" key="2">
    <citation type="submission" date="2010-05" db="EMBL/GenBank/DDBJ databases">
        <title>The Genome Sequence of Magnaporthe poae strain ATCC 64411.</title>
        <authorList>
            <consortium name="The Broad Institute Genome Sequencing Platform"/>
            <consortium name="Broad Institute Genome Sequencing Center for Infectious Disease"/>
            <person name="Ma L.-J."/>
            <person name="Dead R."/>
            <person name="Young S."/>
            <person name="Zeng Q."/>
            <person name="Koehrsen M."/>
            <person name="Alvarado L."/>
            <person name="Berlin A."/>
            <person name="Chapman S.B."/>
            <person name="Chen Z."/>
            <person name="Freedman E."/>
            <person name="Gellesch M."/>
            <person name="Goldberg J."/>
            <person name="Griggs A."/>
            <person name="Gujja S."/>
            <person name="Heilman E.R."/>
            <person name="Heiman D."/>
            <person name="Hepburn T."/>
            <person name="Howarth C."/>
            <person name="Jen D."/>
            <person name="Larson L."/>
            <person name="Mehta T."/>
            <person name="Neiman D."/>
            <person name="Pearson M."/>
            <person name="Roberts A."/>
            <person name="Saif S."/>
            <person name="Shea T."/>
            <person name="Shenoy N."/>
            <person name="Sisk P."/>
            <person name="Stolte C."/>
            <person name="Sykes S."/>
            <person name="Walk T."/>
            <person name="White J."/>
            <person name="Yandava C."/>
            <person name="Haas B."/>
            <person name="Nusbaum C."/>
            <person name="Birren B."/>
        </authorList>
    </citation>
    <scope>NUCLEOTIDE SEQUENCE</scope>
    <source>
        <strain evidence="11">ATCC 64411</strain>
    </source>
</reference>
<dbReference type="GO" id="GO:0000175">
    <property type="term" value="F:3'-5'-RNA exonuclease activity"/>
    <property type="evidence" value="ECO:0007669"/>
    <property type="project" value="InterPro"/>
</dbReference>
<dbReference type="OrthoDB" id="2250022at2759"/>
<dbReference type="PROSITE" id="PS50967">
    <property type="entry name" value="HRDC"/>
    <property type="match status" value="1"/>
</dbReference>
<keyword evidence="3" id="KW-0540">Nuclease</keyword>
<feature type="compositionally biased region" description="Basic and acidic residues" evidence="9">
    <location>
        <begin position="720"/>
        <end position="734"/>
    </location>
</feature>
<dbReference type="GO" id="GO:0071051">
    <property type="term" value="P:poly(A)-dependent snoRNA 3'-end processing"/>
    <property type="evidence" value="ECO:0007669"/>
    <property type="project" value="TreeGrafter"/>
</dbReference>
<gene>
    <name evidence="11" type="ORF">MAPG_03741</name>
</gene>
<evidence type="ECO:0000256" key="8">
    <source>
        <dbReference type="ARBA" id="ARBA00043957"/>
    </source>
</evidence>
<dbReference type="GO" id="GO:0000467">
    <property type="term" value="P:exonucleolytic trimming to generate mature 3'-end of 5.8S rRNA from tricistronic rRNA transcript (SSU-rRNA, 5.8S rRNA, LSU-rRNA)"/>
    <property type="evidence" value="ECO:0007669"/>
    <property type="project" value="InterPro"/>
</dbReference>
<dbReference type="Gene3D" id="1.10.150.80">
    <property type="entry name" value="HRDC domain"/>
    <property type="match status" value="1"/>
</dbReference>
<dbReference type="InterPro" id="IPR036397">
    <property type="entry name" value="RNaseH_sf"/>
</dbReference>
<dbReference type="GO" id="GO:0000176">
    <property type="term" value="C:nuclear exosome (RNase complex)"/>
    <property type="evidence" value="ECO:0007669"/>
    <property type="project" value="InterPro"/>
</dbReference>
<protein>
    <submittedName>
        <fullName evidence="11">Exosome complex exonuclease Rrp</fullName>
    </submittedName>
</protein>
<dbReference type="GO" id="GO:0071035">
    <property type="term" value="P:nuclear polyadenylation-dependent rRNA catabolic process"/>
    <property type="evidence" value="ECO:0007669"/>
    <property type="project" value="TreeGrafter"/>
</dbReference>
<dbReference type="GO" id="GO:0071039">
    <property type="term" value="P:nuclear polyadenylation-dependent CUT catabolic process"/>
    <property type="evidence" value="ECO:0007669"/>
    <property type="project" value="TreeGrafter"/>
</dbReference>
<feature type="compositionally biased region" description="Basic and acidic residues" evidence="9">
    <location>
        <begin position="562"/>
        <end position="577"/>
    </location>
</feature>
<dbReference type="InterPro" id="IPR045092">
    <property type="entry name" value="Rrp6-like"/>
</dbReference>
<dbReference type="SUPFAM" id="SSF47819">
    <property type="entry name" value="HRDC-like"/>
    <property type="match status" value="1"/>
</dbReference>
<dbReference type="SMART" id="SM00341">
    <property type="entry name" value="HRDC"/>
    <property type="match status" value="1"/>
</dbReference>
<evidence type="ECO:0000256" key="5">
    <source>
        <dbReference type="ARBA" id="ARBA00022835"/>
    </source>
</evidence>
<comment type="similarity">
    <text evidence="8">Belongs to the exosome component 10/RRP6 family.</text>
</comment>
<feature type="region of interest" description="Disordered" evidence="9">
    <location>
        <begin position="555"/>
        <end position="578"/>
    </location>
</feature>
<dbReference type="PANTHER" id="PTHR12124">
    <property type="entry name" value="POLYMYOSITIS/SCLERODERMA AUTOANTIGEN-RELATED"/>
    <property type="match status" value="1"/>
</dbReference>
<evidence type="ECO:0000256" key="7">
    <source>
        <dbReference type="ARBA" id="ARBA00023242"/>
    </source>
</evidence>
<comment type="subcellular location">
    <subcellularLocation>
        <location evidence="1">Nucleus</location>
    </subcellularLocation>
</comment>
<evidence type="ECO:0000256" key="4">
    <source>
        <dbReference type="ARBA" id="ARBA00022801"/>
    </source>
</evidence>
<dbReference type="GO" id="GO:0071038">
    <property type="term" value="P:TRAMP-dependent tRNA surveillance pathway"/>
    <property type="evidence" value="ECO:0007669"/>
    <property type="project" value="TreeGrafter"/>
</dbReference>
<evidence type="ECO:0000256" key="9">
    <source>
        <dbReference type="SAM" id="MobiDB-lite"/>
    </source>
</evidence>
<reference evidence="12" key="4">
    <citation type="journal article" date="2015" name="G3 (Bethesda)">
        <title>Genome sequences of three phytopathogenic species of the Magnaporthaceae family of fungi.</title>
        <authorList>
            <person name="Okagaki L.H."/>
            <person name="Nunes C.C."/>
            <person name="Sailsbery J."/>
            <person name="Clay B."/>
            <person name="Brown D."/>
            <person name="John T."/>
            <person name="Oh Y."/>
            <person name="Young N."/>
            <person name="Fitzgerald M."/>
            <person name="Haas B.J."/>
            <person name="Zeng Q."/>
            <person name="Young S."/>
            <person name="Adiconis X."/>
            <person name="Fan L."/>
            <person name="Levin J.Z."/>
            <person name="Mitchell T.K."/>
            <person name="Okubara P.A."/>
            <person name="Farman M.L."/>
            <person name="Kohn L.M."/>
            <person name="Birren B."/>
            <person name="Ma L.-J."/>
            <person name="Dean R.A."/>
        </authorList>
    </citation>
    <scope>NUCLEOTIDE SEQUENCE</scope>
    <source>
        <strain evidence="12">ATCC 64411 / 73-15</strain>
    </source>
</reference>
<reference evidence="12" key="5">
    <citation type="submission" date="2015-06" db="UniProtKB">
        <authorList>
            <consortium name="EnsemblFungi"/>
        </authorList>
    </citation>
    <scope>IDENTIFICATION</scope>
    <source>
        <strain evidence="12">ATCC 64411</strain>
    </source>
</reference>
<dbReference type="Pfam" id="PF00570">
    <property type="entry name" value="HRDC"/>
    <property type="match status" value="1"/>
</dbReference>
<keyword evidence="6 11" id="KW-0269">Exonuclease</keyword>
<reference evidence="13" key="1">
    <citation type="submission" date="2010-05" db="EMBL/GenBank/DDBJ databases">
        <title>The genome sequence of Magnaporthe poae strain ATCC 64411.</title>
        <authorList>
            <person name="Ma L.-J."/>
            <person name="Dead R."/>
            <person name="Young S."/>
            <person name="Zeng Q."/>
            <person name="Koehrsen M."/>
            <person name="Alvarado L."/>
            <person name="Berlin A."/>
            <person name="Chapman S.B."/>
            <person name="Chen Z."/>
            <person name="Freedman E."/>
            <person name="Gellesch M."/>
            <person name="Goldberg J."/>
            <person name="Griggs A."/>
            <person name="Gujja S."/>
            <person name="Heilman E.R."/>
            <person name="Heiman D."/>
            <person name="Hepburn T."/>
            <person name="Howarth C."/>
            <person name="Jen D."/>
            <person name="Larson L."/>
            <person name="Mehta T."/>
            <person name="Neiman D."/>
            <person name="Pearson M."/>
            <person name="Roberts A."/>
            <person name="Saif S."/>
            <person name="Shea T."/>
            <person name="Shenoy N."/>
            <person name="Sisk P."/>
            <person name="Stolte C."/>
            <person name="Sykes S."/>
            <person name="Walk T."/>
            <person name="White J."/>
            <person name="Yandava C."/>
            <person name="Haas B."/>
            <person name="Nusbaum C."/>
            <person name="Birren B."/>
        </authorList>
    </citation>
    <scope>NUCLEOTIDE SEQUENCE [LARGE SCALE GENOMIC DNA]</scope>
    <source>
        <strain evidence="13">ATCC 64411 / 73-15</strain>
    </source>
</reference>
<dbReference type="InterPro" id="IPR002562">
    <property type="entry name" value="3'-5'_exonuclease_dom"/>
</dbReference>
<dbReference type="STRING" id="644358.A0A0C4DUU8"/>
<evidence type="ECO:0000256" key="1">
    <source>
        <dbReference type="ARBA" id="ARBA00004123"/>
    </source>
</evidence>
<evidence type="ECO:0000313" key="13">
    <source>
        <dbReference type="Proteomes" id="UP000011715"/>
    </source>
</evidence>
<keyword evidence="4" id="KW-0378">Hydrolase</keyword>
<dbReference type="GO" id="GO:0071040">
    <property type="term" value="P:nuclear polyadenylation-dependent antisense transcript catabolic process"/>
    <property type="evidence" value="ECO:0007669"/>
    <property type="project" value="TreeGrafter"/>
</dbReference>
<dbReference type="Pfam" id="PF01612">
    <property type="entry name" value="DNA_pol_A_exo1"/>
    <property type="match status" value="1"/>
</dbReference>
<proteinExistence type="inferred from homology"/>
<dbReference type="InterPro" id="IPR002121">
    <property type="entry name" value="HRDC_dom"/>
</dbReference>
<dbReference type="CDD" id="cd06147">
    <property type="entry name" value="Rrp6p_like_exo"/>
    <property type="match status" value="1"/>
</dbReference>
<dbReference type="InterPro" id="IPR012337">
    <property type="entry name" value="RNaseH-like_sf"/>
</dbReference>
<evidence type="ECO:0000313" key="12">
    <source>
        <dbReference type="EnsemblFungi" id="MAPG_03741T0"/>
    </source>
</evidence>
<dbReference type="GO" id="GO:0071036">
    <property type="term" value="P:nuclear polyadenylation-dependent snoRNA catabolic process"/>
    <property type="evidence" value="ECO:0007669"/>
    <property type="project" value="TreeGrafter"/>
</dbReference>
<feature type="domain" description="HRDC" evidence="10">
    <location>
        <begin position="457"/>
        <end position="537"/>
    </location>
</feature>
<accession>A0A0C4DUU8</accession>
<dbReference type="GO" id="GO:0003727">
    <property type="term" value="F:single-stranded RNA binding"/>
    <property type="evidence" value="ECO:0007669"/>
    <property type="project" value="TreeGrafter"/>
</dbReference>
<dbReference type="Pfam" id="PF08066">
    <property type="entry name" value="PMC2NT"/>
    <property type="match status" value="1"/>
</dbReference>
<evidence type="ECO:0000256" key="2">
    <source>
        <dbReference type="ARBA" id="ARBA00022552"/>
    </source>
</evidence>
<dbReference type="AlphaFoldDB" id="A0A0C4DUU8"/>
<dbReference type="GO" id="GO:0071037">
    <property type="term" value="P:nuclear polyadenylation-dependent snRNA catabolic process"/>
    <property type="evidence" value="ECO:0007669"/>
    <property type="project" value="TreeGrafter"/>
</dbReference>
<keyword evidence="5" id="KW-0271">Exosome</keyword>
<evidence type="ECO:0000256" key="3">
    <source>
        <dbReference type="ARBA" id="ARBA00022722"/>
    </source>
</evidence>
<evidence type="ECO:0000259" key="10">
    <source>
        <dbReference type="PROSITE" id="PS50967"/>
    </source>
</evidence>
<feature type="region of interest" description="Disordered" evidence="9">
    <location>
        <begin position="624"/>
        <end position="826"/>
    </location>
</feature>
<dbReference type="OMA" id="TMDIIWL"/>
<dbReference type="EMBL" id="GL876968">
    <property type="protein sequence ID" value="KLU84702.1"/>
    <property type="molecule type" value="Genomic_DNA"/>
</dbReference>
<feature type="compositionally biased region" description="Acidic residues" evidence="9">
    <location>
        <begin position="752"/>
        <end position="770"/>
    </location>
</feature>
<dbReference type="SUPFAM" id="SSF53098">
    <property type="entry name" value="Ribonuclease H-like"/>
    <property type="match status" value="1"/>
</dbReference>
<dbReference type="InterPro" id="IPR010997">
    <property type="entry name" value="HRDC-like_sf"/>
</dbReference>
<dbReference type="Gene3D" id="3.30.420.10">
    <property type="entry name" value="Ribonuclease H-like superfamily/Ribonuclease H"/>
    <property type="match status" value="1"/>
</dbReference>
<dbReference type="GO" id="GO:0000166">
    <property type="term" value="F:nucleotide binding"/>
    <property type="evidence" value="ECO:0007669"/>
    <property type="project" value="InterPro"/>
</dbReference>
<dbReference type="InterPro" id="IPR044876">
    <property type="entry name" value="HRDC_dom_sf"/>
</dbReference>
<name>A0A0C4DUU8_MAGP6</name>
<dbReference type="InterPro" id="IPR049559">
    <property type="entry name" value="Rrp6p-like_exo"/>
</dbReference>
<keyword evidence="7" id="KW-0539">Nucleus</keyword>
<feature type="compositionally biased region" description="Basic and acidic residues" evidence="9">
    <location>
        <begin position="697"/>
        <end position="712"/>
    </location>
</feature>
<dbReference type="Proteomes" id="UP000011715">
    <property type="component" value="Unassembled WGS sequence"/>
</dbReference>
<dbReference type="FunFam" id="3.30.420.10:FF:000059">
    <property type="entry name" value="Exosome complex exonuclease Rrp6"/>
    <property type="match status" value="1"/>
</dbReference>
<keyword evidence="13" id="KW-1185">Reference proteome</keyword>